<evidence type="ECO:0000313" key="2">
    <source>
        <dbReference type="Proteomes" id="UP000821845"/>
    </source>
</evidence>
<accession>A0ACB7SBM5</accession>
<comment type="caution">
    <text evidence="1">The sequence shown here is derived from an EMBL/GenBank/DDBJ whole genome shotgun (WGS) entry which is preliminary data.</text>
</comment>
<evidence type="ECO:0000313" key="1">
    <source>
        <dbReference type="EMBL" id="KAH6932110.1"/>
    </source>
</evidence>
<proteinExistence type="predicted"/>
<reference evidence="1" key="1">
    <citation type="submission" date="2020-05" db="EMBL/GenBank/DDBJ databases">
        <title>Large-scale comparative analyses of tick genomes elucidate their genetic diversity and vector capacities.</title>
        <authorList>
            <person name="Jia N."/>
            <person name="Wang J."/>
            <person name="Shi W."/>
            <person name="Du L."/>
            <person name="Sun Y."/>
            <person name="Zhan W."/>
            <person name="Jiang J."/>
            <person name="Wang Q."/>
            <person name="Zhang B."/>
            <person name="Ji P."/>
            <person name="Sakyi L.B."/>
            <person name="Cui X."/>
            <person name="Yuan T."/>
            <person name="Jiang B."/>
            <person name="Yang W."/>
            <person name="Lam T.T.-Y."/>
            <person name="Chang Q."/>
            <person name="Ding S."/>
            <person name="Wang X."/>
            <person name="Zhu J."/>
            <person name="Ruan X."/>
            <person name="Zhao L."/>
            <person name="Wei J."/>
            <person name="Que T."/>
            <person name="Du C."/>
            <person name="Cheng J."/>
            <person name="Dai P."/>
            <person name="Han X."/>
            <person name="Huang E."/>
            <person name="Gao Y."/>
            <person name="Liu J."/>
            <person name="Shao H."/>
            <person name="Ye R."/>
            <person name="Li L."/>
            <person name="Wei W."/>
            <person name="Wang X."/>
            <person name="Wang C."/>
            <person name="Yang T."/>
            <person name="Huo Q."/>
            <person name="Li W."/>
            <person name="Guo W."/>
            <person name="Chen H."/>
            <person name="Zhou L."/>
            <person name="Ni X."/>
            <person name="Tian J."/>
            <person name="Zhou Y."/>
            <person name="Sheng Y."/>
            <person name="Liu T."/>
            <person name="Pan Y."/>
            <person name="Xia L."/>
            <person name="Li J."/>
            <person name="Zhao F."/>
            <person name="Cao W."/>
        </authorList>
    </citation>
    <scope>NUCLEOTIDE SEQUENCE</scope>
    <source>
        <strain evidence="1">Hyas-2018</strain>
    </source>
</reference>
<sequence length="162" mass="16988">MNNRGESVVTGVKAAGARIYVLDLGSGANMPHARVPERRPTMATVRGGRNFLSAKRADAPRIGTSDGGTGVCWHALHTPRSHPAVYRGFHACRVSTTSGAATLGATSSALMPPAGLDPCFSWPPNYRSVAKPTGCLCGAREASRSFQSSPERELAGGARPMR</sequence>
<gene>
    <name evidence="1" type="ORF">HPB50_002872</name>
</gene>
<protein>
    <submittedName>
        <fullName evidence="1">Uncharacterized protein</fullName>
    </submittedName>
</protein>
<name>A0ACB7SBM5_HYAAI</name>
<dbReference type="EMBL" id="CM023484">
    <property type="protein sequence ID" value="KAH6932110.1"/>
    <property type="molecule type" value="Genomic_DNA"/>
</dbReference>
<keyword evidence="2" id="KW-1185">Reference proteome</keyword>
<organism evidence="1 2">
    <name type="scientific">Hyalomma asiaticum</name>
    <name type="common">Tick</name>
    <dbReference type="NCBI Taxonomy" id="266040"/>
    <lineage>
        <taxon>Eukaryota</taxon>
        <taxon>Metazoa</taxon>
        <taxon>Ecdysozoa</taxon>
        <taxon>Arthropoda</taxon>
        <taxon>Chelicerata</taxon>
        <taxon>Arachnida</taxon>
        <taxon>Acari</taxon>
        <taxon>Parasitiformes</taxon>
        <taxon>Ixodida</taxon>
        <taxon>Ixodoidea</taxon>
        <taxon>Ixodidae</taxon>
        <taxon>Hyalomminae</taxon>
        <taxon>Hyalomma</taxon>
    </lineage>
</organism>
<dbReference type="Proteomes" id="UP000821845">
    <property type="component" value="Chromosome 4"/>
</dbReference>